<keyword evidence="4" id="KW-1185">Reference proteome</keyword>
<name>A0A0C3B351_SERVB</name>
<gene>
    <name evidence="3" type="ORF">M408DRAFT_256740</name>
</gene>
<evidence type="ECO:0000256" key="2">
    <source>
        <dbReference type="SAM" id="Phobius"/>
    </source>
</evidence>
<organism evidence="3 4">
    <name type="scientific">Serendipita vermifera MAFF 305830</name>
    <dbReference type="NCBI Taxonomy" id="933852"/>
    <lineage>
        <taxon>Eukaryota</taxon>
        <taxon>Fungi</taxon>
        <taxon>Dikarya</taxon>
        <taxon>Basidiomycota</taxon>
        <taxon>Agaricomycotina</taxon>
        <taxon>Agaricomycetes</taxon>
        <taxon>Sebacinales</taxon>
        <taxon>Serendipitaceae</taxon>
        <taxon>Serendipita</taxon>
    </lineage>
</organism>
<feature type="transmembrane region" description="Helical" evidence="2">
    <location>
        <begin position="443"/>
        <end position="466"/>
    </location>
</feature>
<feature type="region of interest" description="Disordered" evidence="1">
    <location>
        <begin position="49"/>
        <end position="72"/>
    </location>
</feature>
<reference evidence="3 4" key="1">
    <citation type="submission" date="2014-04" db="EMBL/GenBank/DDBJ databases">
        <authorList>
            <consortium name="DOE Joint Genome Institute"/>
            <person name="Kuo A."/>
            <person name="Zuccaro A."/>
            <person name="Kohler A."/>
            <person name="Nagy L.G."/>
            <person name="Floudas D."/>
            <person name="Copeland A."/>
            <person name="Barry K.W."/>
            <person name="Cichocki N."/>
            <person name="Veneault-Fourrey C."/>
            <person name="LaButti K."/>
            <person name="Lindquist E.A."/>
            <person name="Lipzen A."/>
            <person name="Lundell T."/>
            <person name="Morin E."/>
            <person name="Murat C."/>
            <person name="Sun H."/>
            <person name="Tunlid A."/>
            <person name="Henrissat B."/>
            <person name="Grigoriev I.V."/>
            <person name="Hibbett D.S."/>
            <person name="Martin F."/>
            <person name="Nordberg H.P."/>
            <person name="Cantor M.N."/>
            <person name="Hua S.X."/>
        </authorList>
    </citation>
    <scope>NUCLEOTIDE SEQUENCE [LARGE SCALE GENOMIC DNA]</scope>
    <source>
        <strain evidence="3 4">MAFF 305830</strain>
    </source>
</reference>
<accession>A0A0C3B351</accession>
<sequence length="480" mass="54120">MTDMDPAVTSPQLAPYRRRPTATIASGSTATYIELPSLDQLEAVTTAVSGPDALDESSTSAKPLEAPIDSGVDPVSPYQSLESLVLVENVGPPPTDTNGKKLGMTPDQWWVMRRRTFYYVLAITIIALWLVLVLRFRQDETTYQDTNDIHTNNYTNPYQDGTNTIVIWLLQGTLQKFDPSERTLVVTWKLASAWPDLTNYRFINGVPTEIFRDQSLIRERNDVIERVKNNSTFLNEFNAYLQSDPLLMRVDDDTAEPIAVVGSHRYDSFTTDIYMGQLGYREVFQLPMLGYPFEKWIGNIVLVGSEQDYAQKYSAHHGFAWDFNAVYLVGGLLNWVITAKVTGVCSDMHSPTYWLDPERCDPTITFYAERPFRVVAAVVAILVVNWATTISLFIVTFEVVFLKRRKMAEKYQLHALCFAALFALPAVRSLLPGAPEFGTYIDMIGILPNVVIISICGCVLAIWVTFNPQDPPEPRRLKTN</sequence>
<dbReference type="AlphaFoldDB" id="A0A0C3B351"/>
<feature type="region of interest" description="Disordered" evidence="1">
    <location>
        <begin position="1"/>
        <end position="22"/>
    </location>
</feature>
<evidence type="ECO:0000256" key="1">
    <source>
        <dbReference type="SAM" id="MobiDB-lite"/>
    </source>
</evidence>
<feature type="transmembrane region" description="Helical" evidence="2">
    <location>
        <begin position="374"/>
        <end position="401"/>
    </location>
</feature>
<proteinExistence type="predicted"/>
<dbReference type="OrthoDB" id="2923771at2759"/>
<feature type="transmembrane region" description="Helical" evidence="2">
    <location>
        <begin position="117"/>
        <end position="136"/>
    </location>
</feature>
<dbReference type="EMBL" id="KN824282">
    <property type="protein sequence ID" value="KIM31270.1"/>
    <property type="molecule type" value="Genomic_DNA"/>
</dbReference>
<protein>
    <submittedName>
        <fullName evidence="3">Uncharacterized protein</fullName>
    </submittedName>
</protein>
<dbReference type="Proteomes" id="UP000054097">
    <property type="component" value="Unassembled WGS sequence"/>
</dbReference>
<keyword evidence="2" id="KW-0812">Transmembrane</keyword>
<keyword evidence="2" id="KW-1133">Transmembrane helix</keyword>
<dbReference type="HOGENOM" id="CLU_041457_0_0_1"/>
<feature type="transmembrane region" description="Helical" evidence="2">
    <location>
        <begin position="413"/>
        <end position="431"/>
    </location>
</feature>
<keyword evidence="2" id="KW-0472">Membrane</keyword>
<evidence type="ECO:0000313" key="3">
    <source>
        <dbReference type="EMBL" id="KIM31270.1"/>
    </source>
</evidence>
<reference evidence="4" key="2">
    <citation type="submission" date="2015-01" db="EMBL/GenBank/DDBJ databases">
        <title>Evolutionary Origins and Diversification of the Mycorrhizal Mutualists.</title>
        <authorList>
            <consortium name="DOE Joint Genome Institute"/>
            <consortium name="Mycorrhizal Genomics Consortium"/>
            <person name="Kohler A."/>
            <person name="Kuo A."/>
            <person name="Nagy L.G."/>
            <person name="Floudas D."/>
            <person name="Copeland A."/>
            <person name="Barry K.W."/>
            <person name="Cichocki N."/>
            <person name="Veneault-Fourrey C."/>
            <person name="LaButti K."/>
            <person name="Lindquist E.A."/>
            <person name="Lipzen A."/>
            <person name="Lundell T."/>
            <person name="Morin E."/>
            <person name="Murat C."/>
            <person name="Riley R."/>
            <person name="Ohm R."/>
            <person name="Sun H."/>
            <person name="Tunlid A."/>
            <person name="Henrissat B."/>
            <person name="Grigoriev I.V."/>
            <person name="Hibbett D.S."/>
            <person name="Martin F."/>
        </authorList>
    </citation>
    <scope>NUCLEOTIDE SEQUENCE [LARGE SCALE GENOMIC DNA]</scope>
    <source>
        <strain evidence="4">MAFF 305830</strain>
    </source>
</reference>
<evidence type="ECO:0000313" key="4">
    <source>
        <dbReference type="Proteomes" id="UP000054097"/>
    </source>
</evidence>